<protein>
    <recommendedName>
        <fullName evidence="12">Cytochrome b561 domain-containing protein</fullName>
    </recommendedName>
</protein>
<dbReference type="STRING" id="1095629.A0A0C9YDV9"/>
<feature type="transmembrane region" description="Helical" evidence="11">
    <location>
        <begin position="122"/>
        <end position="141"/>
    </location>
</feature>
<dbReference type="HOGENOM" id="CLU_090085_0_0_1"/>
<keyword evidence="4" id="KW-0349">Heme</keyword>
<evidence type="ECO:0000256" key="6">
    <source>
        <dbReference type="ARBA" id="ARBA00022723"/>
    </source>
</evidence>
<dbReference type="Pfam" id="PF03188">
    <property type="entry name" value="Cytochrom_B561"/>
    <property type="match status" value="1"/>
</dbReference>
<dbReference type="GO" id="GO:0016020">
    <property type="term" value="C:membrane"/>
    <property type="evidence" value="ECO:0007669"/>
    <property type="project" value="UniProtKB-SubCell"/>
</dbReference>
<evidence type="ECO:0000256" key="10">
    <source>
        <dbReference type="ARBA" id="ARBA00023136"/>
    </source>
</evidence>
<feature type="transmembrane region" description="Helical" evidence="11">
    <location>
        <begin position="89"/>
        <end position="110"/>
    </location>
</feature>
<evidence type="ECO:0000256" key="4">
    <source>
        <dbReference type="ARBA" id="ARBA00022617"/>
    </source>
</evidence>
<reference evidence="14" key="2">
    <citation type="submission" date="2015-01" db="EMBL/GenBank/DDBJ databases">
        <title>Evolutionary Origins and Diversification of the Mycorrhizal Mutualists.</title>
        <authorList>
            <consortium name="DOE Joint Genome Institute"/>
            <consortium name="Mycorrhizal Genomics Consortium"/>
            <person name="Kohler A."/>
            <person name="Kuo A."/>
            <person name="Nagy L.G."/>
            <person name="Floudas D."/>
            <person name="Copeland A."/>
            <person name="Barry K.W."/>
            <person name="Cichocki N."/>
            <person name="Veneault-Fourrey C."/>
            <person name="LaButti K."/>
            <person name="Lindquist E.A."/>
            <person name="Lipzen A."/>
            <person name="Lundell T."/>
            <person name="Morin E."/>
            <person name="Murat C."/>
            <person name="Riley R."/>
            <person name="Ohm R."/>
            <person name="Sun H."/>
            <person name="Tunlid A."/>
            <person name="Henrissat B."/>
            <person name="Grigoriev I.V."/>
            <person name="Hibbett D.S."/>
            <person name="Martin F."/>
        </authorList>
    </citation>
    <scope>NUCLEOTIDE SEQUENCE [LARGE SCALE GENOMIC DNA]</scope>
    <source>
        <strain evidence="14">LaAM-08-1</strain>
    </source>
</reference>
<dbReference type="PROSITE" id="PS50939">
    <property type="entry name" value="CYTOCHROME_B561"/>
    <property type="match status" value="1"/>
</dbReference>
<evidence type="ECO:0000256" key="3">
    <source>
        <dbReference type="ARBA" id="ARBA00022448"/>
    </source>
</evidence>
<evidence type="ECO:0000259" key="12">
    <source>
        <dbReference type="PROSITE" id="PS50939"/>
    </source>
</evidence>
<dbReference type="Gene3D" id="1.20.120.1770">
    <property type="match status" value="1"/>
</dbReference>
<name>A0A0C9YDV9_9AGAR</name>
<feature type="domain" description="Cytochrome b561" evidence="12">
    <location>
        <begin position="1"/>
        <end position="184"/>
    </location>
</feature>
<dbReference type="Proteomes" id="UP000054477">
    <property type="component" value="Unassembled WGS sequence"/>
</dbReference>
<sequence length="198" mass="22346">MSSITFPLNDIERRARNHAILCTTGFLILLPVGVLVARYTRTYTRRWWTAHWIIQFLISGPVIFAGWALGYKTTGQLQLGQFQDHHEKIGLSLLLLYLAQIVLGAIVHFFKFPSTFQVRAPHNYIHILLGLAIIALAQYQVHYGLFIEWPTATGGLHQVPSSAKNAWLALLVLVENDRYFVASTDNATFTTRVVIATV</sequence>
<feature type="transmembrane region" description="Helical" evidence="11">
    <location>
        <begin position="49"/>
        <end position="69"/>
    </location>
</feature>
<reference evidence="13 14" key="1">
    <citation type="submission" date="2014-04" db="EMBL/GenBank/DDBJ databases">
        <authorList>
            <consortium name="DOE Joint Genome Institute"/>
            <person name="Kuo A."/>
            <person name="Kohler A."/>
            <person name="Nagy L.G."/>
            <person name="Floudas D."/>
            <person name="Copeland A."/>
            <person name="Barry K.W."/>
            <person name="Cichocki N."/>
            <person name="Veneault-Fourrey C."/>
            <person name="LaButti K."/>
            <person name="Lindquist E.A."/>
            <person name="Lipzen A."/>
            <person name="Lundell T."/>
            <person name="Morin E."/>
            <person name="Murat C."/>
            <person name="Sun H."/>
            <person name="Tunlid A."/>
            <person name="Henrissat B."/>
            <person name="Grigoriev I.V."/>
            <person name="Hibbett D.S."/>
            <person name="Martin F."/>
            <person name="Nordberg H.P."/>
            <person name="Cantor M.N."/>
            <person name="Hua S.X."/>
        </authorList>
    </citation>
    <scope>NUCLEOTIDE SEQUENCE [LARGE SCALE GENOMIC DNA]</scope>
    <source>
        <strain evidence="13 14">LaAM-08-1</strain>
    </source>
</reference>
<evidence type="ECO:0000256" key="2">
    <source>
        <dbReference type="ARBA" id="ARBA00004141"/>
    </source>
</evidence>
<keyword evidence="3" id="KW-0813">Transport</keyword>
<evidence type="ECO:0000256" key="9">
    <source>
        <dbReference type="ARBA" id="ARBA00023004"/>
    </source>
</evidence>
<keyword evidence="5 11" id="KW-0812">Transmembrane</keyword>
<dbReference type="PANTHER" id="PTHR15422:SF24">
    <property type="entry name" value="DOMON RELATED DOMAIN-CONTAINING PROTEIN"/>
    <property type="match status" value="1"/>
</dbReference>
<evidence type="ECO:0000313" key="13">
    <source>
        <dbReference type="EMBL" id="KIK06368.1"/>
    </source>
</evidence>
<dbReference type="InterPro" id="IPR045150">
    <property type="entry name" value="CYB561D1/2"/>
</dbReference>
<keyword evidence="9" id="KW-0408">Iron</keyword>
<dbReference type="CDD" id="cd08760">
    <property type="entry name" value="Cyt_b561_FRRS1_like"/>
    <property type="match status" value="1"/>
</dbReference>
<keyword evidence="14" id="KW-1185">Reference proteome</keyword>
<dbReference type="AlphaFoldDB" id="A0A0C9YDV9"/>
<accession>A0A0C9YDV9</accession>
<evidence type="ECO:0000256" key="11">
    <source>
        <dbReference type="SAM" id="Phobius"/>
    </source>
</evidence>
<keyword evidence="6" id="KW-0479">Metal-binding</keyword>
<evidence type="ECO:0000313" key="14">
    <source>
        <dbReference type="Proteomes" id="UP000054477"/>
    </source>
</evidence>
<evidence type="ECO:0000256" key="7">
    <source>
        <dbReference type="ARBA" id="ARBA00022982"/>
    </source>
</evidence>
<comment type="subcellular location">
    <subcellularLocation>
        <location evidence="2">Membrane</location>
        <topology evidence="2">Multi-pass membrane protein</topology>
    </subcellularLocation>
</comment>
<dbReference type="PANTHER" id="PTHR15422">
    <property type="entry name" value="OS05G0565100 PROTEIN"/>
    <property type="match status" value="1"/>
</dbReference>
<dbReference type="OrthoDB" id="366214at2759"/>
<dbReference type="InterPro" id="IPR006593">
    <property type="entry name" value="Cyt_b561/ferric_Rdtase_TM"/>
</dbReference>
<dbReference type="GO" id="GO:0020037">
    <property type="term" value="F:heme binding"/>
    <property type="evidence" value="ECO:0007669"/>
    <property type="project" value="TreeGrafter"/>
</dbReference>
<dbReference type="SMART" id="SM00665">
    <property type="entry name" value="B561"/>
    <property type="match status" value="1"/>
</dbReference>
<dbReference type="GO" id="GO:0046872">
    <property type="term" value="F:metal ion binding"/>
    <property type="evidence" value="ECO:0007669"/>
    <property type="project" value="UniProtKB-KW"/>
</dbReference>
<evidence type="ECO:0000256" key="8">
    <source>
        <dbReference type="ARBA" id="ARBA00022989"/>
    </source>
</evidence>
<dbReference type="GO" id="GO:0140575">
    <property type="term" value="F:transmembrane monodehydroascorbate reductase activity"/>
    <property type="evidence" value="ECO:0007669"/>
    <property type="project" value="InterPro"/>
</dbReference>
<keyword evidence="10 11" id="KW-0472">Membrane</keyword>
<evidence type="ECO:0000256" key="1">
    <source>
        <dbReference type="ARBA" id="ARBA00001970"/>
    </source>
</evidence>
<proteinExistence type="predicted"/>
<gene>
    <name evidence="13" type="ORF">K443DRAFT_89425</name>
</gene>
<comment type="cofactor">
    <cofactor evidence="1">
        <name>heme b</name>
        <dbReference type="ChEBI" id="CHEBI:60344"/>
    </cofactor>
</comment>
<keyword evidence="7" id="KW-0249">Electron transport</keyword>
<feature type="transmembrane region" description="Helical" evidence="11">
    <location>
        <begin position="18"/>
        <end position="37"/>
    </location>
</feature>
<evidence type="ECO:0000256" key="5">
    <source>
        <dbReference type="ARBA" id="ARBA00022692"/>
    </source>
</evidence>
<dbReference type="EMBL" id="KN838553">
    <property type="protein sequence ID" value="KIK06368.1"/>
    <property type="molecule type" value="Genomic_DNA"/>
</dbReference>
<organism evidence="13 14">
    <name type="scientific">Laccaria amethystina LaAM-08-1</name>
    <dbReference type="NCBI Taxonomy" id="1095629"/>
    <lineage>
        <taxon>Eukaryota</taxon>
        <taxon>Fungi</taxon>
        <taxon>Dikarya</taxon>
        <taxon>Basidiomycota</taxon>
        <taxon>Agaricomycotina</taxon>
        <taxon>Agaricomycetes</taxon>
        <taxon>Agaricomycetidae</taxon>
        <taxon>Agaricales</taxon>
        <taxon>Agaricineae</taxon>
        <taxon>Hydnangiaceae</taxon>
        <taxon>Laccaria</taxon>
    </lineage>
</organism>
<keyword evidence="8 11" id="KW-1133">Transmembrane helix</keyword>